<dbReference type="GO" id="GO:0016491">
    <property type="term" value="F:oxidoreductase activity"/>
    <property type="evidence" value="ECO:0007669"/>
    <property type="project" value="UniProtKB-KW"/>
</dbReference>
<dbReference type="NCBIfam" id="NF009466">
    <property type="entry name" value="PRK12826.1-2"/>
    <property type="match status" value="1"/>
</dbReference>
<dbReference type="EMBL" id="JAUKPO010000018">
    <property type="protein sequence ID" value="MDO1449380.1"/>
    <property type="molecule type" value="Genomic_DNA"/>
</dbReference>
<proteinExistence type="inferred from homology"/>
<dbReference type="Pfam" id="PF13561">
    <property type="entry name" value="adh_short_C2"/>
    <property type="match status" value="1"/>
</dbReference>
<evidence type="ECO:0000256" key="1">
    <source>
        <dbReference type="ARBA" id="ARBA00006484"/>
    </source>
</evidence>
<dbReference type="SUPFAM" id="SSF51735">
    <property type="entry name" value="NAD(P)-binding Rossmann-fold domains"/>
    <property type="match status" value="1"/>
</dbReference>
<dbReference type="PANTHER" id="PTHR42879:SF2">
    <property type="entry name" value="3-OXOACYL-[ACYL-CARRIER-PROTEIN] REDUCTASE FABG"/>
    <property type="match status" value="1"/>
</dbReference>
<dbReference type="InterPro" id="IPR002347">
    <property type="entry name" value="SDR_fam"/>
</dbReference>
<dbReference type="PRINTS" id="PR00081">
    <property type="entry name" value="GDHRDH"/>
</dbReference>
<dbReference type="Proteomes" id="UP001168528">
    <property type="component" value="Unassembled WGS sequence"/>
</dbReference>
<dbReference type="Gene3D" id="3.40.50.720">
    <property type="entry name" value="NAD(P)-binding Rossmann-like Domain"/>
    <property type="match status" value="1"/>
</dbReference>
<protein>
    <submittedName>
        <fullName evidence="2">3-oxoacyl-ACP reductase family protein</fullName>
        <ecNumber evidence="2">1.1.1.-</ecNumber>
    </submittedName>
</protein>
<dbReference type="RefSeq" id="WP_302040181.1">
    <property type="nucleotide sequence ID" value="NZ_JAUKPO010000018.1"/>
</dbReference>
<evidence type="ECO:0000313" key="3">
    <source>
        <dbReference type="Proteomes" id="UP001168528"/>
    </source>
</evidence>
<dbReference type="InterPro" id="IPR050259">
    <property type="entry name" value="SDR"/>
</dbReference>
<keyword evidence="3" id="KW-1185">Reference proteome</keyword>
<comment type="similarity">
    <text evidence="1">Belongs to the short-chain dehydrogenases/reductases (SDR) family.</text>
</comment>
<organism evidence="2 3">
    <name type="scientific">Rhodocytophaga aerolata</name>
    <dbReference type="NCBI Taxonomy" id="455078"/>
    <lineage>
        <taxon>Bacteria</taxon>
        <taxon>Pseudomonadati</taxon>
        <taxon>Bacteroidota</taxon>
        <taxon>Cytophagia</taxon>
        <taxon>Cytophagales</taxon>
        <taxon>Rhodocytophagaceae</taxon>
        <taxon>Rhodocytophaga</taxon>
    </lineage>
</organism>
<reference evidence="2" key="1">
    <citation type="submission" date="2023-07" db="EMBL/GenBank/DDBJ databases">
        <title>The genome sequence of Rhodocytophaga aerolata KACC 12507.</title>
        <authorList>
            <person name="Zhang X."/>
        </authorList>
    </citation>
    <scope>NUCLEOTIDE SEQUENCE</scope>
    <source>
        <strain evidence="2">KACC 12507</strain>
    </source>
</reference>
<dbReference type="PANTHER" id="PTHR42879">
    <property type="entry name" value="3-OXOACYL-(ACYL-CARRIER-PROTEIN) REDUCTASE"/>
    <property type="match status" value="1"/>
</dbReference>
<name>A0ABT8RF36_9BACT</name>
<evidence type="ECO:0000313" key="2">
    <source>
        <dbReference type="EMBL" id="MDO1449380.1"/>
    </source>
</evidence>
<dbReference type="InterPro" id="IPR036291">
    <property type="entry name" value="NAD(P)-bd_dom_sf"/>
</dbReference>
<gene>
    <name evidence="2" type="ORF">Q0590_24100</name>
</gene>
<accession>A0ABT8RF36</accession>
<dbReference type="PRINTS" id="PR00080">
    <property type="entry name" value="SDRFAMILY"/>
</dbReference>
<keyword evidence="2" id="KW-0560">Oxidoreductase</keyword>
<comment type="caution">
    <text evidence="2">The sequence shown here is derived from an EMBL/GenBank/DDBJ whole genome shotgun (WGS) entry which is preliminary data.</text>
</comment>
<dbReference type="EC" id="1.1.1.-" evidence="2"/>
<sequence>MNLPLEGKVALVTGAARGIGKGIALVLAEQGADIVINDKKMNYEGEVIASKIEEMGRRVKLVEADVSIETQVKTMFQSIRTEFGKLDILINNAGMSKTQTIFEASFEDWNYVLNTNLASCFLCSKAAMELMATQRYGRIINISSMVGEQGALFGHVHYAATKSGMLGFTKTLARTGAPLGITVNAIAPGIIETELLFKTHGVDGAEKLSAMVPMGSLGKPRHIGLAVAFLCGEGGDYITGCTLDINGGMYMR</sequence>